<dbReference type="eggNOG" id="COG1651">
    <property type="taxonomic scope" value="Bacteria"/>
</dbReference>
<dbReference type="STRING" id="596151.DesfrDRAFT_1152"/>
<gene>
    <name evidence="8" type="ORF">DesfrDRAFT_1152</name>
</gene>
<sequence length="260" mass="28344" precursor="true">MRKWNWLLAAALVACVAAPARADDDVDRVRKVLREHPEIVLEAIKAQGPAVLEVIENTARARQRDLERARFAAELAKPLKPALEPGRASLGPANAPVTIVEYSDFLCHFCAQANGTVKALLKKHPDDVRLVFKHFATGKNDARAALYFEAINLQDPKKAWAFMDKAFADQEAVANKGDEALSAMAKELGVDMNRLAKDLTRKDLAERIKADVKEARGFGFAGTPIFLINGAAVRGAVPLDILEEYVAVAKNPKAAATQKP</sequence>
<dbReference type="Pfam" id="PF13462">
    <property type="entry name" value="Thioredoxin_4"/>
    <property type="match status" value="1"/>
</dbReference>
<feature type="chain" id="PRO_5003147948" evidence="6">
    <location>
        <begin position="23"/>
        <end position="260"/>
    </location>
</feature>
<dbReference type="PANTHER" id="PTHR13887:SF14">
    <property type="entry name" value="DISULFIDE BOND FORMATION PROTEIN D"/>
    <property type="match status" value="1"/>
</dbReference>
<evidence type="ECO:0000313" key="9">
    <source>
        <dbReference type="Proteomes" id="UP000006250"/>
    </source>
</evidence>
<dbReference type="Gene3D" id="3.40.30.10">
    <property type="entry name" value="Glutaredoxin"/>
    <property type="match status" value="1"/>
</dbReference>
<keyword evidence="5" id="KW-0676">Redox-active center</keyword>
<evidence type="ECO:0000256" key="6">
    <source>
        <dbReference type="SAM" id="SignalP"/>
    </source>
</evidence>
<keyword evidence="2 6" id="KW-0732">Signal</keyword>
<dbReference type="GO" id="GO:0016491">
    <property type="term" value="F:oxidoreductase activity"/>
    <property type="evidence" value="ECO:0007669"/>
    <property type="project" value="UniProtKB-KW"/>
</dbReference>
<evidence type="ECO:0000256" key="5">
    <source>
        <dbReference type="ARBA" id="ARBA00023284"/>
    </source>
</evidence>
<keyword evidence="4" id="KW-1015">Disulfide bond</keyword>
<dbReference type="PROSITE" id="PS51257">
    <property type="entry name" value="PROKAR_LIPOPROTEIN"/>
    <property type="match status" value="1"/>
</dbReference>
<evidence type="ECO:0000256" key="2">
    <source>
        <dbReference type="ARBA" id="ARBA00022729"/>
    </source>
</evidence>
<dbReference type="SUPFAM" id="SSF52833">
    <property type="entry name" value="Thioredoxin-like"/>
    <property type="match status" value="1"/>
</dbReference>
<evidence type="ECO:0000256" key="1">
    <source>
        <dbReference type="ARBA" id="ARBA00005791"/>
    </source>
</evidence>
<dbReference type="Proteomes" id="UP000006250">
    <property type="component" value="Unassembled WGS sequence"/>
</dbReference>
<feature type="domain" description="Thioredoxin-like fold" evidence="7">
    <location>
        <begin position="88"/>
        <end position="245"/>
    </location>
</feature>
<feature type="signal peptide" evidence="6">
    <location>
        <begin position="1"/>
        <end position="22"/>
    </location>
</feature>
<proteinExistence type="inferred from homology"/>
<keyword evidence="3" id="KW-0560">Oxidoreductase</keyword>
<name>E1JU53_SOLFR</name>
<dbReference type="InterPro" id="IPR036249">
    <property type="entry name" value="Thioredoxin-like_sf"/>
</dbReference>
<evidence type="ECO:0000256" key="4">
    <source>
        <dbReference type="ARBA" id="ARBA00023157"/>
    </source>
</evidence>
<dbReference type="InterPro" id="IPR012336">
    <property type="entry name" value="Thioredoxin-like_fold"/>
</dbReference>
<evidence type="ECO:0000256" key="3">
    <source>
        <dbReference type="ARBA" id="ARBA00023002"/>
    </source>
</evidence>
<dbReference type="EMBL" id="AECZ01000006">
    <property type="protein sequence ID" value="EFL51983.1"/>
    <property type="molecule type" value="Genomic_DNA"/>
</dbReference>
<evidence type="ECO:0000313" key="8">
    <source>
        <dbReference type="EMBL" id="EFL51983.1"/>
    </source>
</evidence>
<dbReference type="AlphaFoldDB" id="E1JU53"/>
<dbReference type="PANTHER" id="PTHR13887">
    <property type="entry name" value="GLUTATHIONE S-TRANSFERASE KAPPA"/>
    <property type="match status" value="1"/>
</dbReference>
<dbReference type="RefSeq" id="WP_005991976.1">
    <property type="nucleotide sequence ID" value="NZ_AECZ01000006.1"/>
</dbReference>
<comment type="caution">
    <text evidence="8">The sequence shown here is derived from an EMBL/GenBank/DDBJ whole genome shotgun (WGS) entry which is preliminary data.</text>
</comment>
<comment type="similarity">
    <text evidence="1">Belongs to the thioredoxin family. DsbA subfamily.</text>
</comment>
<organism evidence="8 9">
    <name type="scientific">Solidesulfovibrio fructosivorans JJ]</name>
    <dbReference type="NCBI Taxonomy" id="596151"/>
    <lineage>
        <taxon>Bacteria</taxon>
        <taxon>Pseudomonadati</taxon>
        <taxon>Thermodesulfobacteriota</taxon>
        <taxon>Desulfovibrionia</taxon>
        <taxon>Desulfovibrionales</taxon>
        <taxon>Desulfovibrionaceae</taxon>
        <taxon>Solidesulfovibrio</taxon>
    </lineage>
</organism>
<protein>
    <submittedName>
        <fullName evidence="8">DSBA oxidoreductase</fullName>
    </submittedName>
</protein>
<reference evidence="8 9" key="1">
    <citation type="submission" date="2010-08" db="EMBL/GenBank/DDBJ databases">
        <title>The draft genome of Desulfovibrio fructosovorans JJ.</title>
        <authorList>
            <consortium name="US DOE Joint Genome Institute (JGI-PGF)"/>
            <person name="Lucas S."/>
            <person name="Copeland A."/>
            <person name="Lapidus A."/>
            <person name="Cheng J.-F."/>
            <person name="Bruce D."/>
            <person name="Goodwin L."/>
            <person name="Pitluck S."/>
            <person name="Land M.L."/>
            <person name="Hauser L."/>
            <person name="Chang Y.-J."/>
            <person name="Jeffries C."/>
            <person name="Wall J.D."/>
            <person name="Stahl D.A."/>
            <person name="Arkin A.P."/>
            <person name="Dehal P."/>
            <person name="Stolyar S.M."/>
            <person name="Hazen T.C."/>
            <person name="Woyke T.J."/>
        </authorList>
    </citation>
    <scope>NUCLEOTIDE SEQUENCE [LARGE SCALE GENOMIC DNA]</scope>
    <source>
        <strain evidence="8 9">JJ</strain>
    </source>
</reference>
<keyword evidence="9" id="KW-1185">Reference proteome</keyword>
<dbReference type="OrthoDB" id="9784686at2"/>
<evidence type="ECO:0000259" key="7">
    <source>
        <dbReference type="Pfam" id="PF13462"/>
    </source>
</evidence>
<accession>E1JU53</accession>